<evidence type="ECO:0000256" key="2">
    <source>
        <dbReference type="ARBA" id="ARBA00022694"/>
    </source>
</evidence>
<gene>
    <name evidence="6 8" type="primary">tilS</name>
    <name evidence="8" type="ORF">O2N63_07860</name>
</gene>
<dbReference type="Pfam" id="PF01171">
    <property type="entry name" value="ATP_bind_3"/>
    <property type="match status" value="1"/>
</dbReference>
<dbReference type="InterPro" id="IPR012795">
    <property type="entry name" value="tRNA_Ile_lys_synt_N"/>
</dbReference>
<dbReference type="InterPro" id="IPR012094">
    <property type="entry name" value="tRNA_Ile_lys_synt"/>
</dbReference>
<dbReference type="RefSeq" id="WP_271053699.1">
    <property type="nucleotide sequence ID" value="NZ_JAQIIO010000003.1"/>
</dbReference>
<accession>A0ABT4W0H6</accession>
<organism evidence="8 9">
    <name type="scientific">Aliiroseovarius salicola</name>
    <dbReference type="NCBI Taxonomy" id="3009082"/>
    <lineage>
        <taxon>Bacteria</taxon>
        <taxon>Pseudomonadati</taxon>
        <taxon>Pseudomonadota</taxon>
        <taxon>Alphaproteobacteria</taxon>
        <taxon>Rhodobacterales</taxon>
        <taxon>Paracoccaceae</taxon>
        <taxon>Aliiroseovarius</taxon>
    </lineage>
</organism>
<keyword evidence="4 6" id="KW-0067">ATP-binding</keyword>
<comment type="domain">
    <text evidence="6">The N-terminal region contains the highly conserved SGGXDS motif, predicted to be a P-loop motif involved in ATP binding.</text>
</comment>
<evidence type="ECO:0000313" key="9">
    <source>
        <dbReference type="Proteomes" id="UP001528040"/>
    </source>
</evidence>
<feature type="domain" description="tRNA(Ile)-lysidine/2-thiocytidine synthase N-terminal" evidence="7">
    <location>
        <begin position="22"/>
        <end position="200"/>
    </location>
</feature>
<evidence type="ECO:0000313" key="8">
    <source>
        <dbReference type="EMBL" id="MDA5094002.1"/>
    </source>
</evidence>
<keyword evidence="6" id="KW-0963">Cytoplasm</keyword>
<reference evidence="8 9" key="1">
    <citation type="submission" date="2023-01" db="EMBL/GenBank/DDBJ databases">
        <authorList>
            <person name="Yoon J.-W."/>
        </authorList>
    </citation>
    <scope>NUCLEOTIDE SEQUENCE [LARGE SCALE GENOMIC DNA]</scope>
    <source>
        <strain evidence="8 9">KMU-50</strain>
    </source>
</reference>
<name>A0ABT4W0H6_9RHOB</name>
<proteinExistence type="inferred from homology"/>
<dbReference type="EMBL" id="JAQIIO010000003">
    <property type="protein sequence ID" value="MDA5094002.1"/>
    <property type="molecule type" value="Genomic_DNA"/>
</dbReference>
<dbReference type="GO" id="GO:0032267">
    <property type="term" value="F:tRNA(Ile)-lysidine synthase activity"/>
    <property type="evidence" value="ECO:0007669"/>
    <property type="project" value="UniProtKB-EC"/>
</dbReference>
<keyword evidence="3 6" id="KW-0547">Nucleotide-binding</keyword>
<evidence type="ECO:0000256" key="4">
    <source>
        <dbReference type="ARBA" id="ARBA00022840"/>
    </source>
</evidence>
<dbReference type="HAMAP" id="MF_01161">
    <property type="entry name" value="tRNA_Ile_lys_synt"/>
    <property type="match status" value="1"/>
</dbReference>
<comment type="catalytic activity">
    <reaction evidence="5 6">
        <text>cytidine(34) in tRNA(Ile2) + L-lysine + ATP = lysidine(34) in tRNA(Ile2) + AMP + diphosphate + H(+)</text>
        <dbReference type="Rhea" id="RHEA:43744"/>
        <dbReference type="Rhea" id="RHEA-COMP:10625"/>
        <dbReference type="Rhea" id="RHEA-COMP:10670"/>
        <dbReference type="ChEBI" id="CHEBI:15378"/>
        <dbReference type="ChEBI" id="CHEBI:30616"/>
        <dbReference type="ChEBI" id="CHEBI:32551"/>
        <dbReference type="ChEBI" id="CHEBI:33019"/>
        <dbReference type="ChEBI" id="CHEBI:82748"/>
        <dbReference type="ChEBI" id="CHEBI:83665"/>
        <dbReference type="ChEBI" id="CHEBI:456215"/>
        <dbReference type="EC" id="6.3.4.19"/>
    </reaction>
</comment>
<comment type="function">
    <text evidence="6">Ligates lysine onto the cytidine present at position 34 of the AUA codon-specific tRNA(Ile) that contains the anticodon CAU, in an ATP-dependent manner. Cytidine is converted to lysidine, thus changing the amino acid specificity of the tRNA from methionine to isoleucine.</text>
</comment>
<dbReference type="Proteomes" id="UP001528040">
    <property type="component" value="Unassembled WGS sequence"/>
</dbReference>
<dbReference type="EC" id="6.3.4.19" evidence="6"/>
<comment type="caution">
    <text evidence="8">The sequence shown here is derived from an EMBL/GenBank/DDBJ whole genome shotgun (WGS) entry which is preliminary data.</text>
</comment>
<dbReference type="PANTHER" id="PTHR43033">
    <property type="entry name" value="TRNA(ILE)-LYSIDINE SYNTHASE-RELATED"/>
    <property type="match status" value="1"/>
</dbReference>
<dbReference type="CDD" id="cd01992">
    <property type="entry name" value="TilS_N"/>
    <property type="match status" value="1"/>
</dbReference>
<evidence type="ECO:0000259" key="7">
    <source>
        <dbReference type="Pfam" id="PF01171"/>
    </source>
</evidence>
<dbReference type="Gene3D" id="3.40.50.620">
    <property type="entry name" value="HUPs"/>
    <property type="match status" value="1"/>
</dbReference>
<keyword evidence="9" id="KW-1185">Reference proteome</keyword>
<protein>
    <recommendedName>
        <fullName evidence="6">tRNA(Ile)-lysidine synthase</fullName>
        <ecNumber evidence="6">6.3.4.19</ecNumber>
    </recommendedName>
    <alternativeName>
        <fullName evidence="6">tRNA(Ile)-2-lysyl-cytidine synthase</fullName>
    </alternativeName>
    <alternativeName>
        <fullName evidence="6">tRNA(Ile)-lysidine synthetase</fullName>
    </alternativeName>
</protein>
<dbReference type="NCBIfam" id="TIGR02432">
    <property type="entry name" value="lysidine_TilS_N"/>
    <property type="match status" value="1"/>
</dbReference>
<evidence type="ECO:0000256" key="6">
    <source>
        <dbReference type="HAMAP-Rule" id="MF_01161"/>
    </source>
</evidence>
<comment type="similarity">
    <text evidence="6">Belongs to the tRNA(Ile)-lysidine synthase family.</text>
</comment>
<evidence type="ECO:0000256" key="3">
    <source>
        <dbReference type="ARBA" id="ARBA00022741"/>
    </source>
</evidence>
<feature type="binding site" evidence="6">
    <location>
        <begin position="27"/>
        <end position="32"/>
    </location>
    <ligand>
        <name>ATP</name>
        <dbReference type="ChEBI" id="CHEBI:30616"/>
    </ligand>
</feature>
<evidence type="ECO:0000256" key="1">
    <source>
        <dbReference type="ARBA" id="ARBA00022598"/>
    </source>
</evidence>
<evidence type="ECO:0000256" key="5">
    <source>
        <dbReference type="ARBA" id="ARBA00048539"/>
    </source>
</evidence>
<dbReference type="SUPFAM" id="SSF52402">
    <property type="entry name" value="Adenine nucleotide alpha hydrolases-like"/>
    <property type="match status" value="1"/>
</dbReference>
<keyword evidence="1 6" id="KW-0436">Ligase</keyword>
<keyword evidence="2 6" id="KW-0819">tRNA processing</keyword>
<sequence length="412" mass="44949">MPVSIDSFMNTRGGPDGPFLHIGVAVSGGSDSTALLILCRDWALAENIQLTAFTVDHGLRPEAAGEARQVEALCQTLGVSHLTLQWTGWNGQGNVQDAARQARYRLLAEAAKTARCDAVALGHTKDDQAETFLMRLARGSGVDGLSAMRDDWQAEGMRWLRPLLNTRREELRSLLRERGVSWSEDPSNADPRFERVKMRQAMQDLGALGLDVNRLAGTADAMSTARDALAHLAHEAAQKICRVEAGDVVIDPAPFWSLPIETRDRIVAEAIRFVSSTPYRPRLSSLRGAIAGARSGQKSTLQGCLIHPHHTGLRITREHAAVSGLTSQPGEVWDHRWVLETNDAGEIRALGEGISQIKDWRSCKIPRPTLMSSPALWSITHVIAAPLVQESKNCGIVSAPSLTDFLSSFLSH</sequence>
<comment type="subcellular location">
    <subcellularLocation>
        <location evidence="6">Cytoplasm</location>
    </subcellularLocation>
</comment>
<dbReference type="InterPro" id="IPR014729">
    <property type="entry name" value="Rossmann-like_a/b/a_fold"/>
</dbReference>
<dbReference type="InterPro" id="IPR011063">
    <property type="entry name" value="TilS/TtcA_N"/>
</dbReference>
<dbReference type="PANTHER" id="PTHR43033:SF1">
    <property type="entry name" value="TRNA(ILE)-LYSIDINE SYNTHASE-RELATED"/>
    <property type="match status" value="1"/>
</dbReference>